<name>A0A4U6X3U3_9PEZI</name>
<proteinExistence type="predicted"/>
<dbReference type="EMBL" id="PJEX01000447">
    <property type="protein sequence ID" value="TKW50040.1"/>
    <property type="molecule type" value="Genomic_DNA"/>
</dbReference>
<feature type="region of interest" description="Disordered" evidence="1">
    <location>
        <begin position="412"/>
        <end position="436"/>
    </location>
</feature>
<gene>
    <name evidence="2" type="ORF">CTA1_12917</name>
</gene>
<reference evidence="2 3" key="1">
    <citation type="journal article" date="2019" name="PLoS ONE">
        <title>Comparative genome analysis indicates high evolutionary potential of pathogenicity genes in Colletotrichum tanaceti.</title>
        <authorList>
            <person name="Lelwala R.V."/>
            <person name="Korhonen P.K."/>
            <person name="Young N.D."/>
            <person name="Scott J.B."/>
            <person name="Ades P.A."/>
            <person name="Gasser R.B."/>
            <person name="Taylor P.W.J."/>
        </authorList>
    </citation>
    <scope>NUCLEOTIDE SEQUENCE [LARGE SCALE GENOMIC DNA]</scope>
    <source>
        <strain evidence="2">BRIP57314</strain>
    </source>
</reference>
<sequence>MKMPKKSLNRLASFTHGLSTKRQCRSAIQMQSGIEMAKPTIQAVRLDQPGCCRSWRMDPLLRVEAVADLAEVEDPAGVEPRLEAAPGHVLQGGDEGDGRDAVPEPLLGHVPHGDPVEVREAEGGAALAVDGPAAEPEGHEEHEPVGGGQGRPGAPAQGGQLRPQEVQVGEHHAGQEEGGLPVADVPLPAEDGADEPHARDGAEARKGDAAEEDEQRALVLGAEGPDLGHGGGREGADDDLDEVAPGLGEGLPDVALRRHDLDGLHGVEALQPLDQDEVGEDQDGHDGQEEAEGPAEQARGDGADGVVGAALVHPLEGPVGEGEAADDEEDGDGEAAGEDGADEGELDDGVVARGVPPPPVVGREVLVRVVLAGDDQGGDAAEAVEVRRRARFGYGAVVVLLLGVVRVGSAADRSRDEGGQKRPEGPPDQGTAAGGGGRRLFCFVSRPRRLAPILFVRQGGVRL</sequence>
<organism evidence="2 3">
    <name type="scientific">Colletotrichum tanaceti</name>
    <dbReference type="NCBI Taxonomy" id="1306861"/>
    <lineage>
        <taxon>Eukaryota</taxon>
        <taxon>Fungi</taxon>
        <taxon>Dikarya</taxon>
        <taxon>Ascomycota</taxon>
        <taxon>Pezizomycotina</taxon>
        <taxon>Sordariomycetes</taxon>
        <taxon>Hypocreomycetidae</taxon>
        <taxon>Glomerellales</taxon>
        <taxon>Glomerellaceae</taxon>
        <taxon>Colletotrichum</taxon>
        <taxon>Colletotrichum destructivum species complex</taxon>
    </lineage>
</organism>
<feature type="region of interest" description="Disordered" evidence="1">
    <location>
        <begin position="130"/>
        <end position="248"/>
    </location>
</feature>
<evidence type="ECO:0000313" key="3">
    <source>
        <dbReference type="Proteomes" id="UP000310108"/>
    </source>
</evidence>
<comment type="caution">
    <text evidence="2">The sequence shown here is derived from an EMBL/GenBank/DDBJ whole genome shotgun (WGS) entry which is preliminary data.</text>
</comment>
<dbReference type="Proteomes" id="UP000310108">
    <property type="component" value="Unassembled WGS sequence"/>
</dbReference>
<feature type="compositionally biased region" description="Basic and acidic residues" evidence="1">
    <location>
        <begin position="412"/>
        <end position="425"/>
    </location>
</feature>
<keyword evidence="3" id="KW-1185">Reference proteome</keyword>
<accession>A0A4U6X3U3</accession>
<feature type="region of interest" description="Disordered" evidence="1">
    <location>
        <begin position="86"/>
        <end position="116"/>
    </location>
</feature>
<dbReference type="AlphaFoldDB" id="A0A4U6X3U3"/>
<evidence type="ECO:0000313" key="2">
    <source>
        <dbReference type="EMBL" id="TKW50040.1"/>
    </source>
</evidence>
<feature type="region of interest" description="Disordered" evidence="1">
    <location>
        <begin position="268"/>
        <end position="302"/>
    </location>
</feature>
<feature type="compositionally biased region" description="Acidic residues" evidence="1">
    <location>
        <begin position="323"/>
        <end position="348"/>
    </location>
</feature>
<feature type="region of interest" description="Disordered" evidence="1">
    <location>
        <begin position="316"/>
        <end position="357"/>
    </location>
</feature>
<protein>
    <submittedName>
        <fullName evidence="2">Uncharacterized protein</fullName>
    </submittedName>
</protein>
<evidence type="ECO:0000256" key="1">
    <source>
        <dbReference type="SAM" id="MobiDB-lite"/>
    </source>
</evidence>
<feature type="compositionally biased region" description="Basic and acidic residues" evidence="1">
    <location>
        <begin position="194"/>
        <end position="209"/>
    </location>
</feature>